<evidence type="ECO:0000256" key="2">
    <source>
        <dbReference type="ARBA" id="ARBA00022692"/>
    </source>
</evidence>
<accession>K0KLI7</accession>
<evidence type="ECO:0000256" key="3">
    <source>
        <dbReference type="ARBA" id="ARBA00022824"/>
    </source>
</evidence>
<keyword evidence="5" id="KW-0443">Lipid metabolism</keyword>
<feature type="region of interest" description="Disordered" evidence="7">
    <location>
        <begin position="375"/>
        <end position="406"/>
    </location>
</feature>
<evidence type="ECO:0000256" key="5">
    <source>
        <dbReference type="ARBA" id="ARBA00023098"/>
    </source>
</evidence>
<comment type="caution">
    <text evidence="9">The sequence shown here is derived from an EMBL/GenBank/DDBJ whole genome shotgun (WGS) entry which is preliminary data.</text>
</comment>
<keyword evidence="3" id="KW-0256">Endoplasmic reticulum</keyword>
<reference evidence="9 10" key="1">
    <citation type="journal article" date="2012" name="Eukaryot. Cell">
        <title>Draft genome sequence of Wickerhamomyces ciferrii NRRL Y-1031 F-60-10.</title>
        <authorList>
            <person name="Schneider J."/>
            <person name="Andrea H."/>
            <person name="Blom J."/>
            <person name="Jaenicke S."/>
            <person name="Ruckert C."/>
            <person name="Schorsch C."/>
            <person name="Szczepanowski R."/>
            <person name="Farwick M."/>
            <person name="Goesmann A."/>
            <person name="Puhler A."/>
            <person name="Schaffer S."/>
            <person name="Tauch A."/>
            <person name="Kohler T."/>
            <person name="Brinkrolf K."/>
        </authorList>
    </citation>
    <scope>NUCLEOTIDE SEQUENCE [LARGE SCALE GENOMIC DNA]</scope>
    <source>
        <strain evidence="10">ATCC 14091 / BCRC 22168 / CBS 111 / JCM 3599 / NBRC 0793 / NRRL Y-1031 F-60-10</strain>
    </source>
</reference>
<evidence type="ECO:0000256" key="4">
    <source>
        <dbReference type="ARBA" id="ARBA00022989"/>
    </source>
</evidence>
<feature type="transmembrane region" description="Helical" evidence="8">
    <location>
        <begin position="283"/>
        <end position="311"/>
    </location>
</feature>
<evidence type="ECO:0000256" key="1">
    <source>
        <dbReference type="ARBA" id="ARBA00004477"/>
    </source>
</evidence>
<evidence type="ECO:0000313" key="10">
    <source>
        <dbReference type="Proteomes" id="UP000009328"/>
    </source>
</evidence>
<name>K0KLI7_WICCF</name>
<feature type="compositionally biased region" description="Polar residues" evidence="7">
    <location>
        <begin position="377"/>
        <end position="406"/>
    </location>
</feature>
<dbReference type="GO" id="GO:0005789">
    <property type="term" value="C:endoplasmic reticulum membrane"/>
    <property type="evidence" value="ECO:0007669"/>
    <property type="project" value="UniProtKB-SubCell"/>
</dbReference>
<dbReference type="GO" id="GO:0006629">
    <property type="term" value="P:lipid metabolic process"/>
    <property type="evidence" value="ECO:0007669"/>
    <property type="project" value="UniProtKB-KW"/>
</dbReference>
<dbReference type="EMBL" id="CAIF01000230">
    <property type="protein sequence ID" value="CCH46125.1"/>
    <property type="molecule type" value="Genomic_DNA"/>
</dbReference>
<feature type="transmembrane region" description="Helical" evidence="8">
    <location>
        <begin position="12"/>
        <end position="41"/>
    </location>
</feature>
<dbReference type="AlphaFoldDB" id="K0KLI7"/>
<proteinExistence type="predicted"/>
<evidence type="ECO:0000256" key="6">
    <source>
        <dbReference type="ARBA" id="ARBA00023136"/>
    </source>
</evidence>
<dbReference type="InterPro" id="IPR009617">
    <property type="entry name" value="Seipin"/>
</dbReference>
<comment type="subcellular location">
    <subcellularLocation>
        <location evidence="1">Endoplasmic reticulum membrane</location>
        <topology evidence="1">Multi-pass membrane protein</topology>
    </subcellularLocation>
</comment>
<evidence type="ECO:0000256" key="8">
    <source>
        <dbReference type="SAM" id="Phobius"/>
    </source>
</evidence>
<dbReference type="GO" id="GO:0140042">
    <property type="term" value="P:lipid droplet formation"/>
    <property type="evidence" value="ECO:0007669"/>
    <property type="project" value="UniProtKB-ARBA"/>
</dbReference>
<keyword evidence="2 8" id="KW-0812">Transmembrane</keyword>
<dbReference type="Pfam" id="PF06775">
    <property type="entry name" value="Seipin"/>
    <property type="match status" value="1"/>
</dbReference>
<dbReference type="Proteomes" id="UP000009328">
    <property type="component" value="Unassembled WGS sequence"/>
</dbReference>
<keyword evidence="4 8" id="KW-1133">Transmembrane helix</keyword>
<dbReference type="InParanoid" id="K0KLI7"/>
<organism evidence="9 10">
    <name type="scientific">Wickerhamomyces ciferrii (strain ATCC 14091 / BCRC 22168 / CBS 111 / JCM 3599 / NBRC 0793 / NRRL Y-1031 F-60-10)</name>
    <name type="common">Yeast</name>
    <name type="synonym">Pichia ciferrii</name>
    <dbReference type="NCBI Taxonomy" id="1206466"/>
    <lineage>
        <taxon>Eukaryota</taxon>
        <taxon>Fungi</taxon>
        <taxon>Dikarya</taxon>
        <taxon>Ascomycota</taxon>
        <taxon>Saccharomycotina</taxon>
        <taxon>Saccharomycetes</taxon>
        <taxon>Phaffomycetales</taxon>
        <taxon>Wickerhamomycetaceae</taxon>
        <taxon>Wickerhamomyces</taxon>
    </lineage>
</organism>
<sequence length="406" mass="46932">MKFDITIPVITLRVVLIVLTVLSISFGVLFPLSFLSFNYFYNYMIPIPTIRLPFSHYILNYDFKDIPPFIIISKELESVYGNQQNPNIPYPLDDFELDLNYDFQLLFKPYCKNNQNSYEPLMYKITIVTDHLVNQLSPYGNRAYISKRFHLWPVTNNIHQLHNQHVLVSSMNSIILKCGEEKQPINHKVDSLIPPVLKWFVPPVISDFEYSKDDSRLKVDLLKDINLENYINSENSELFKSTENINIVVEFNRPDVIIDPNESEIIISSAWKGIRYYLYHYRVISYILGVFILWTISSDVLVLTVSLLILVRELRSEAQEIVDHEQENTEMIDDDDLTLAQRSTKDDAIRLRRGSQGELYGRDNNNGIDFRVDVHETVTSTESSGEGPLEQSSQVSSENATTSSTP</sequence>
<keyword evidence="6 8" id="KW-0472">Membrane</keyword>
<dbReference type="HOGENOM" id="CLU_678274_0_0_1"/>
<evidence type="ECO:0000313" key="9">
    <source>
        <dbReference type="EMBL" id="CCH46125.1"/>
    </source>
</evidence>
<gene>
    <name evidence="9" type="ORF">BN7_5713</name>
</gene>
<protein>
    <submittedName>
        <fullName evidence="9">Membrane protein</fullName>
    </submittedName>
</protein>
<evidence type="ECO:0000256" key="7">
    <source>
        <dbReference type="SAM" id="MobiDB-lite"/>
    </source>
</evidence>
<keyword evidence="10" id="KW-1185">Reference proteome</keyword>